<dbReference type="PANTHER" id="PTHR43737:SF1">
    <property type="entry name" value="DUF1501 DOMAIN-CONTAINING PROTEIN"/>
    <property type="match status" value="1"/>
</dbReference>
<dbReference type="Pfam" id="PF07394">
    <property type="entry name" value="DUF1501"/>
    <property type="match status" value="1"/>
</dbReference>
<dbReference type="Proteomes" id="UP001596052">
    <property type="component" value="Unassembled WGS sequence"/>
</dbReference>
<dbReference type="InterPro" id="IPR010869">
    <property type="entry name" value="DUF1501"/>
</dbReference>
<evidence type="ECO:0000313" key="2">
    <source>
        <dbReference type="Proteomes" id="UP001596052"/>
    </source>
</evidence>
<gene>
    <name evidence="1" type="ORF">ACFQDI_13360</name>
</gene>
<dbReference type="PANTHER" id="PTHR43737">
    <property type="entry name" value="BLL7424 PROTEIN"/>
    <property type="match status" value="1"/>
</dbReference>
<dbReference type="InterPro" id="IPR006311">
    <property type="entry name" value="TAT_signal"/>
</dbReference>
<keyword evidence="2" id="KW-1185">Reference proteome</keyword>
<name>A0ABW0KS81_9BACT</name>
<accession>A0ABW0KS81</accession>
<dbReference type="InterPro" id="IPR017850">
    <property type="entry name" value="Alkaline_phosphatase_core_sf"/>
</dbReference>
<dbReference type="EMBL" id="JBHSMQ010000004">
    <property type="protein sequence ID" value="MFC5455846.1"/>
    <property type="molecule type" value="Genomic_DNA"/>
</dbReference>
<reference evidence="2" key="1">
    <citation type="journal article" date="2019" name="Int. J. Syst. Evol. Microbiol.">
        <title>The Global Catalogue of Microorganisms (GCM) 10K type strain sequencing project: providing services to taxonomists for standard genome sequencing and annotation.</title>
        <authorList>
            <consortium name="The Broad Institute Genomics Platform"/>
            <consortium name="The Broad Institute Genome Sequencing Center for Infectious Disease"/>
            <person name="Wu L."/>
            <person name="Ma J."/>
        </authorList>
    </citation>
    <scope>NUCLEOTIDE SEQUENCE [LARGE SCALE GENOMIC DNA]</scope>
    <source>
        <strain evidence="2">CGMCC 4.1469</strain>
    </source>
</reference>
<sequence>MSFSSSASQRRCAGPMSRRSFLSMGTLGLTGWSLADTLRAETIAKAAGKRLKDKSVIFVWLPGGMSQLESYDMKPNAPVEYRGVLNPIRTNVPGTHICELFPRQAKIADKFNIIRSVHHEFADHGGGHKRFMTGRNPALPVGFVNDAPSVQSIITRKLQRAGQAMPTCVAGVDRGRSGIDVFSMGAAYLGPSASPFMVVGDPSAKDFKVENIGLTPDMEARMDDRMHLLKGMDNLTREMDRSGLMDAMDSFSQRAFGMLTTPAVRDAFDLTKESTQTRERYGYSTYGQRGLMARRLVEAGCRFVTMVWENPFSTTIPKNCTYNWDSHAVNCDMYADARWRMPVYDQAASALIEDIHQRGLDKDVLVIITGEFGRTPKINTQIGTQTGVSQPGRDHWPNAMSFIVSGGGMQTGQVIGATNPRAEFPIERPLSPNDLWATVYQHLGIDPNDTFDDFQGRPMPILPFGDPIKELLPLVA</sequence>
<protein>
    <submittedName>
        <fullName evidence="1">DUF1501 domain-containing protein</fullName>
    </submittedName>
</protein>
<dbReference type="RefSeq" id="WP_377167321.1">
    <property type="nucleotide sequence ID" value="NZ_JBHSMQ010000004.1"/>
</dbReference>
<dbReference type="PROSITE" id="PS51318">
    <property type="entry name" value="TAT"/>
    <property type="match status" value="1"/>
</dbReference>
<comment type="caution">
    <text evidence="1">The sequence shown here is derived from an EMBL/GenBank/DDBJ whole genome shotgun (WGS) entry which is preliminary data.</text>
</comment>
<organism evidence="1 2">
    <name type="scientific">Prosthecobacter fluviatilis</name>
    <dbReference type="NCBI Taxonomy" id="445931"/>
    <lineage>
        <taxon>Bacteria</taxon>
        <taxon>Pseudomonadati</taxon>
        <taxon>Verrucomicrobiota</taxon>
        <taxon>Verrucomicrobiia</taxon>
        <taxon>Verrucomicrobiales</taxon>
        <taxon>Verrucomicrobiaceae</taxon>
        <taxon>Prosthecobacter</taxon>
    </lineage>
</organism>
<evidence type="ECO:0000313" key="1">
    <source>
        <dbReference type="EMBL" id="MFC5455846.1"/>
    </source>
</evidence>
<dbReference type="SUPFAM" id="SSF53649">
    <property type="entry name" value="Alkaline phosphatase-like"/>
    <property type="match status" value="1"/>
</dbReference>
<proteinExistence type="predicted"/>